<dbReference type="InterPro" id="IPR033620">
    <property type="entry name" value="Ribosomal_mS37_met"/>
</dbReference>
<dbReference type="GO" id="GO:0005761">
    <property type="term" value="C:mitochondrial ribosome"/>
    <property type="evidence" value="ECO:0007669"/>
    <property type="project" value="InterPro"/>
</dbReference>
<gene>
    <name evidence="1" type="ORF">XNOV1_A043370</name>
</gene>
<evidence type="ECO:0000313" key="1">
    <source>
        <dbReference type="EMBL" id="CAJ1066862.1"/>
    </source>
</evidence>
<evidence type="ECO:0008006" key="3">
    <source>
        <dbReference type="Google" id="ProtNLM"/>
    </source>
</evidence>
<reference evidence="1" key="1">
    <citation type="submission" date="2023-08" db="EMBL/GenBank/DDBJ databases">
        <authorList>
            <person name="Alioto T."/>
            <person name="Alioto T."/>
            <person name="Gomez Garrido J."/>
        </authorList>
    </citation>
    <scope>NUCLEOTIDE SEQUENCE</scope>
</reference>
<dbReference type="EMBL" id="OY660874">
    <property type="protein sequence ID" value="CAJ1066862.1"/>
    <property type="molecule type" value="Genomic_DNA"/>
</dbReference>
<dbReference type="AlphaFoldDB" id="A0AAV1FZ30"/>
<protein>
    <recommendedName>
        <fullName evidence="3">Coiled-coil-helix-coiled-coil-helix domain-containing protein 1</fullName>
    </recommendedName>
</protein>
<organism evidence="1 2">
    <name type="scientific">Xyrichtys novacula</name>
    <name type="common">Pearly razorfish</name>
    <name type="synonym">Hemipteronotus novacula</name>
    <dbReference type="NCBI Taxonomy" id="13765"/>
    <lineage>
        <taxon>Eukaryota</taxon>
        <taxon>Metazoa</taxon>
        <taxon>Chordata</taxon>
        <taxon>Craniata</taxon>
        <taxon>Vertebrata</taxon>
        <taxon>Euteleostomi</taxon>
        <taxon>Actinopterygii</taxon>
        <taxon>Neopterygii</taxon>
        <taxon>Teleostei</taxon>
        <taxon>Neoteleostei</taxon>
        <taxon>Acanthomorphata</taxon>
        <taxon>Eupercaria</taxon>
        <taxon>Labriformes</taxon>
        <taxon>Labridae</taxon>
        <taxon>Xyrichtys</taxon>
    </lineage>
</organism>
<keyword evidence="2" id="KW-1185">Reference proteome</keyword>
<dbReference type="GO" id="GO:0003723">
    <property type="term" value="F:RNA binding"/>
    <property type="evidence" value="ECO:0007669"/>
    <property type="project" value="TreeGrafter"/>
</dbReference>
<evidence type="ECO:0000313" key="2">
    <source>
        <dbReference type="Proteomes" id="UP001178508"/>
    </source>
</evidence>
<dbReference type="GO" id="GO:0032543">
    <property type="term" value="P:mitochondrial translation"/>
    <property type="evidence" value="ECO:0007669"/>
    <property type="project" value="InterPro"/>
</dbReference>
<dbReference type="GO" id="GO:0005654">
    <property type="term" value="C:nucleoplasm"/>
    <property type="evidence" value="ECO:0007669"/>
    <property type="project" value="TreeGrafter"/>
</dbReference>
<accession>A0AAV1FZ30</accession>
<sequence length="117" mass="13316">MAGVSIHEKVSRILNKQNGRPVIKPNRPLVLLDTVANRKPRKGEATCVSEMTFLMACWKLNKFADGFCSEETKTFYACMEKAKLEMKNKSQPLHGGRLHPKQANTLLRRYPNLTTEI</sequence>
<dbReference type="PANTHER" id="PTHR31278:SF2">
    <property type="entry name" value="SMALL RIBOSOMAL SUBUNIT PROTEIN MS37"/>
    <property type="match status" value="1"/>
</dbReference>
<dbReference type="Proteomes" id="UP001178508">
    <property type="component" value="Chromosome 11"/>
</dbReference>
<dbReference type="PANTHER" id="PTHR31278">
    <property type="entry name" value="CHCHD1"/>
    <property type="match status" value="1"/>
</dbReference>
<name>A0AAV1FZ30_XYRNO</name>
<proteinExistence type="predicted"/>